<gene>
    <name evidence="5" type="ORF">GCM10023213_26060</name>
</gene>
<dbReference type="PANTHER" id="PTHR43056">
    <property type="entry name" value="PEPTIDASE S9 PROLYL OLIGOPEPTIDASE"/>
    <property type="match status" value="1"/>
</dbReference>
<sequence>MKFAFAILAVFSTLALFGQDLPPLDLPGVREQHVWIPMRDGVRLSAYLYLPEGEGKWPVVFEQRYATLTSSGSRKNSAELARRGYAVAMVNFRGAQRSEGRYVGYRALGWGEQKDGYDTCEWLATQPWCTGKVGSFGGSQGGFAQNFLAVTQPPHLACQYMVDTGTSLFHEGYRIGGITRPGRFADFGANCRNPEDNAALLKEWDAHPDYDDYWKVEDTRPHFAKMTVPCFTIGSWYDFMVQGSIHSFIGRKPHAFQQLLLGPWLHGRLNKGSKVGDLTYPENAIWPEVDHMVRWFDHWLKGVDNGIEKEHAVRYYVMGAVGEPGAPGNVWREAADWPPATTATPFYLHSHGLLTTETPTSPTSSTSYECDPRRPMEIPGRAFPGAKDAQAVEQQKDVRTWTTAPLTTPLEITGEIHADLWVTSTVPDTDFILRVSDVYPDGRSILLMDYPLRARYREGFDKQVLLSPGQPARLKWTIGHTSLILNAGHRLRITLTSTGAPLYEPNNQTGGPQTATWLAETQPGTHTILHEKEHRSRVLLPVMPGESKP</sequence>
<dbReference type="RefSeq" id="WP_345736809.1">
    <property type="nucleotide sequence ID" value="NZ_BAABIA010000005.1"/>
</dbReference>
<evidence type="ECO:0000259" key="4">
    <source>
        <dbReference type="SMART" id="SM00939"/>
    </source>
</evidence>
<accession>A0ABP9P6S7</accession>
<dbReference type="InterPro" id="IPR005674">
    <property type="entry name" value="CocE/Ser_esterase"/>
</dbReference>
<protein>
    <submittedName>
        <fullName evidence="5">CocE/NonD family hydrolase</fullName>
    </submittedName>
</protein>
<dbReference type="Pfam" id="PF02129">
    <property type="entry name" value="Peptidase_S15"/>
    <property type="match status" value="2"/>
</dbReference>
<dbReference type="PANTHER" id="PTHR43056:SF10">
    <property type="entry name" value="COCE_NOND FAMILY, PUTATIVE (AFU_ORTHOLOGUE AFUA_7G00600)-RELATED"/>
    <property type="match status" value="1"/>
</dbReference>
<feature type="domain" description="Xaa-Pro dipeptidyl-peptidase C-terminal" evidence="4">
    <location>
        <begin position="293"/>
        <end position="539"/>
    </location>
</feature>
<dbReference type="Proteomes" id="UP001499852">
    <property type="component" value="Unassembled WGS sequence"/>
</dbReference>
<evidence type="ECO:0000313" key="5">
    <source>
        <dbReference type="EMBL" id="GAA5141614.1"/>
    </source>
</evidence>
<evidence type="ECO:0000313" key="6">
    <source>
        <dbReference type="Proteomes" id="UP001499852"/>
    </source>
</evidence>
<feature type="compositionally biased region" description="Low complexity" evidence="2">
    <location>
        <begin position="355"/>
        <end position="367"/>
    </location>
</feature>
<dbReference type="InterPro" id="IPR029058">
    <property type="entry name" value="AB_hydrolase_fold"/>
</dbReference>
<comment type="caution">
    <text evidence="5">The sequence shown here is derived from an EMBL/GenBank/DDBJ whole genome shotgun (WGS) entry which is preliminary data.</text>
</comment>
<dbReference type="SUPFAM" id="SSF53474">
    <property type="entry name" value="alpha/beta-Hydrolases"/>
    <property type="match status" value="1"/>
</dbReference>
<dbReference type="InterPro" id="IPR013736">
    <property type="entry name" value="Xaa-Pro_dipept_C"/>
</dbReference>
<feature type="chain" id="PRO_5046615630" evidence="3">
    <location>
        <begin position="19"/>
        <end position="549"/>
    </location>
</feature>
<organism evidence="5 6">
    <name type="scientific">Prosthecobacter algae</name>
    <dbReference type="NCBI Taxonomy" id="1144682"/>
    <lineage>
        <taxon>Bacteria</taxon>
        <taxon>Pseudomonadati</taxon>
        <taxon>Verrucomicrobiota</taxon>
        <taxon>Verrucomicrobiia</taxon>
        <taxon>Verrucomicrobiales</taxon>
        <taxon>Verrucomicrobiaceae</taxon>
        <taxon>Prosthecobacter</taxon>
    </lineage>
</organism>
<evidence type="ECO:0000256" key="1">
    <source>
        <dbReference type="ARBA" id="ARBA00022801"/>
    </source>
</evidence>
<reference evidence="6" key="1">
    <citation type="journal article" date="2019" name="Int. J. Syst. Evol. Microbiol.">
        <title>The Global Catalogue of Microorganisms (GCM) 10K type strain sequencing project: providing services to taxonomists for standard genome sequencing and annotation.</title>
        <authorList>
            <consortium name="The Broad Institute Genomics Platform"/>
            <consortium name="The Broad Institute Genome Sequencing Center for Infectious Disease"/>
            <person name="Wu L."/>
            <person name="Ma J."/>
        </authorList>
    </citation>
    <scope>NUCLEOTIDE SEQUENCE [LARGE SCALE GENOMIC DNA]</scope>
    <source>
        <strain evidence="6">JCM 18053</strain>
    </source>
</reference>
<dbReference type="Gene3D" id="1.10.3020.10">
    <property type="entry name" value="alpha-amino acid ester hydrolase ( Helical cap domain)"/>
    <property type="match status" value="2"/>
</dbReference>
<keyword evidence="6" id="KW-1185">Reference proteome</keyword>
<dbReference type="EMBL" id="BAABIA010000005">
    <property type="protein sequence ID" value="GAA5141614.1"/>
    <property type="molecule type" value="Genomic_DNA"/>
</dbReference>
<evidence type="ECO:0000256" key="3">
    <source>
        <dbReference type="SAM" id="SignalP"/>
    </source>
</evidence>
<keyword evidence="1 5" id="KW-0378">Hydrolase</keyword>
<dbReference type="InterPro" id="IPR050585">
    <property type="entry name" value="Xaa-Pro_dipeptidyl-ppase/CocE"/>
</dbReference>
<dbReference type="SMART" id="SM00939">
    <property type="entry name" value="PepX_C"/>
    <property type="match status" value="1"/>
</dbReference>
<dbReference type="NCBIfam" id="TIGR00976">
    <property type="entry name" value="CocE_NonD"/>
    <property type="match status" value="2"/>
</dbReference>
<dbReference type="InterPro" id="IPR008979">
    <property type="entry name" value="Galactose-bd-like_sf"/>
</dbReference>
<dbReference type="Gene3D" id="3.40.50.1820">
    <property type="entry name" value="alpha/beta hydrolase"/>
    <property type="match status" value="2"/>
</dbReference>
<dbReference type="SUPFAM" id="SSF49785">
    <property type="entry name" value="Galactose-binding domain-like"/>
    <property type="match status" value="1"/>
</dbReference>
<dbReference type="Pfam" id="PF08530">
    <property type="entry name" value="PepX_C"/>
    <property type="match status" value="1"/>
</dbReference>
<name>A0ABP9P6S7_9BACT</name>
<dbReference type="InterPro" id="IPR000383">
    <property type="entry name" value="Xaa-Pro-like_dom"/>
</dbReference>
<proteinExistence type="predicted"/>
<dbReference type="GO" id="GO:0016787">
    <property type="term" value="F:hydrolase activity"/>
    <property type="evidence" value="ECO:0007669"/>
    <property type="project" value="UniProtKB-KW"/>
</dbReference>
<feature type="signal peptide" evidence="3">
    <location>
        <begin position="1"/>
        <end position="18"/>
    </location>
</feature>
<dbReference type="Gene3D" id="2.60.120.260">
    <property type="entry name" value="Galactose-binding domain-like"/>
    <property type="match status" value="1"/>
</dbReference>
<evidence type="ECO:0000256" key="2">
    <source>
        <dbReference type="SAM" id="MobiDB-lite"/>
    </source>
</evidence>
<keyword evidence="3" id="KW-0732">Signal</keyword>
<feature type="region of interest" description="Disordered" evidence="2">
    <location>
        <begin position="354"/>
        <end position="374"/>
    </location>
</feature>